<dbReference type="HOGENOM" id="CLU_038171_2_0_1"/>
<dbReference type="SUPFAM" id="SSF55729">
    <property type="entry name" value="Acyl-CoA N-acyltransferases (Nat)"/>
    <property type="match status" value="1"/>
</dbReference>
<dbReference type="InterPro" id="IPR016181">
    <property type="entry name" value="Acyl_CoA_acyltransferase"/>
</dbReference>
<dbReference type="Pfam" id="PF22998">
    <property type="entry name" value="GNAT_LYC1-like"/>
    <property type="match status" value="1"/>
</dbReference>
<proteinExistence type="predicted"/>
<dbReference type="InterPro" id="IPR053013">
    <property type="entry name" value="LAT"/>
</dbReference>
<dbReference type="EMBL" id="GL377305">
    <property type="protein sequence ID" value="EFI97672.1"/>
    <property type="molecule type" value="Genomic_DNA"/>
</dbReference>
<reference evidence="2 3" key="1">
    <citation type="journal article" date="2010" name="Nat. Biotechnol.">
        <title>Genome sequence of the model mushroom Schizophyllum commune.</title>
        <authorList>
            <person name="Ohm R.A."/>
            <person name="de Jong J.F."/>
            <person name="Lugones L.G."/>
            <person name="Aerts A."/>
            <person name="Kothe E."/>
            <person name="Stajich J.E."/>
            <person name="de Vries R.P."/>
            <person name="Record E."/>
            <person name="Levasseur A."/>
            <person name="Baker S.E."/>
            <person name="Bartholomew K.A."/>
            <person name="Coutinho P.M."/>
            <person name="Erdmann S."/>
            <person name="Fowler T.J."/>
            <person name="Gathman A.C."/>
            <person name="Lombard V."/>
            <person name="Henrissat B."/>
            <person name="Knabe N."/>
            <person name="Kuees U."/>
            <person name="Lilly W.W."/>
            <person name="Lindquist E."/>
            <person name="Lucas S."/>
            <person name="Magnuson J.K."/>
            <person name="Piumi F."/>
            <person name="Raudaskoski M."/>
            <person name="Salamov A."/>
            <person name="Schmutz J."/>
            <person name="Schwarze F.W.M.R."/>
            <person name="vanKuyk P.A."/>
            <person name="Horton J.S."/>
            <person name="Grigoriev I.V."/>
            <person name="Woesten H.A.B."/>
        </authorList>
    </citation>
    <scope>NUCLEOTIDE SEQUENCE [LARGE SCALE GENOMIC DNA]</scope>
    <source>
        <strain evidence="3">H4-8 / FGSC 9210</strain>
    </source>
</reference>
<evidence type="ECO:0000259" key="1">
    <source>
        <dbReference type="Pfam" id="PF22998"/>
    </source>
</evidence>
<dbReference type="STRING" id="578458.D8Q3D8"/>
<dbReference type="PANTHER" id="PTHR34815">
    <property type="entry name" value="LYSINE ACETYLTRANSFERASE"/>
    <property type="match status" value="1"/>
</dbReference>
<accession>D8Q3D8</accession>
<evidence type="ECO:0000313" key="3">
    <source>
        <dbReference type="Proteomes" id="UP000007431"/>
    </source>
</evidence>
<dbReference type="OMA" id="TWAFFRR"/>
<dbReference type="InterPro" id="IPR055100">
    <property type="entry name" value="GNAT_LYC1-like"/>
</dbReference>
<dbReference type="GeneID" id="9595219"/>
<dbReference type="InParanoid" id="D8Q3D8"/>
<dbReference type="RefSeq" id="XP_003032575.1">
    <property type="nucleotide sequence ID" value="XM_003032529.1"/>
</dbReference>
<sequence>MAHLKNFTLFVATSDQIIEHRKRTYAKWGRGRYTLDEYLSVFEALEHQEHSANGRSKTWVLAPRDDPETLDFPSACRSYRRDGIFYDGELQRVTCYNVGFVYTHDDQRRKGYAGHMMRLLHWVTADERFLKEFPEEWGAPPQRVPSAGGGYFSSLYSALGPEYYAKCGDTPSTKGWLLKDSRSTVWELESSAKSASKPTSAWKWLDDKEVEEVWSQDVPLMEKDVVELGKQLHRPVASFLPTGGVAASDRLLYSPPHRPFSMKSYGIRSTTGELSYATWTVNLASKPQGLILTRLRVHDAAQFRELMGAVLWYAKENCFPSVETWNLPSQLEDAAQEMAGVTSVREGNLPALKSYAVDDAEWAFNERFGWA</sequence>
<keyword evidence="3" id="KW-1185">Reference proteome</keyword>
<protein>
    <recommendedName>
        <fullName evidence="1">LYC1 C-terminal domain-containing protein</fullName>
    </recommendedName>
</protein>
<dbReference type="KEGG" id="scm:SCHCO_02617899"/>
<dbReference type="AlphaFoldDB" id="D8Q3D8"/>
<gene>
    <name evidence="2" type="ORF">SCHCODRAFT_107790</name>
</gene>
<evidence type="ECO:0000313" key="2">
    <source>
        <dbReference type="EMBL" id="EFI97672.1"/>
    </source>
</evidence>
<dbReference type="VEuPathDB" id="FungiDB:SCHCODRAFT_02617899"/>
<feature type="non-terminal residue" evidence="2">
    <location>
        <position position="371"/>
    </location>
</feature>
<dbReference type="PANTHER" id="PTHR34815:SF2">
    <property type="entry name" value="N-ACETYLTRANSFERASE DOMAIN-CONTAINING PROTEIN"/>
    <property type="match status" value="1"/>
</dbReference>
<dbReference type="OrthoDB" id="2020070at2759"/>
<name>D8Q3D8_SCHCM</name>
<feature type="domain" description="LYC1 C-terminal" evidence="1">
    <location>
        <begin position="188"/>
        <end position="370"/>
    </location>
</feature>
<dbReference type="Proteomes" id="UP000007431">
    <property type="component" value="Unassembled WGS sequence"/>
</dbReference>
<dbReference type="eggNOG" id="ENOG502S41G">
    <property type="taxonomic scope" value="Eukaryota"/>
</dbReference>
<organism evidence="3">
    <name type="scientific">Schizophyllum commune (strain H4-8 / FGSC 9210)</name>
    <name type="common">Split gill fungus</name>
    <dbReference type="NCBI Taxonomy" id="578458"/>
    <lineage>
        <taxon>Eukaryota</taxon>
        <taxon>Fungi</taxon>
        <taxon>Dikarya</taxon>
        <taxon>Basidiomycota</taxon>
        <taxon>Agaricomycotina</taxon>
        <taxon>Agaricomycetes</taxon>
        <taxon>Agaricomycetidae</taxon>
        <taxon>Agaricales</taxon>
        <taxon>Schizophyllaceae</taxon>
        <taxon>Schizophyllum</taxon>
    </lineage>
</organism>